<organism evidence="7 8">
    <name type="scientific">Aedes albopictus</name>
    <name type="common">Asian tiger mosquito</name>
    <name type="synonym">Stegomyia albopicta</name>
    <dbReference type="NCBI Taxonomy" id="7160"/>
    <lineage>
        <taxon>Eukaryota</taxon>
        <taxon>Metazoa</taxon>
        <taxon>Ecdysozoa</taxon>
        <taxon>Arthropoda</taxon>
        <taxon>Hexapoda</taxon>
        <taxon>Insecta</taxon>
        <taxon>Pterygota</taxon>
        <taxon>Neoptera</taxon>
        <taxon>Endopterygota</taxon>
        <taxon>Diptera</taxon>
        <taxon>Nematocera</taxon>
        <taxon>Culicoidea</taxon>
        <taxon>Culicidae</taxon>
        <taxon>Culicinae</taxon>
        <taxon>Aedini</taxon>
        <taxon>Aedes</taxon>
        <taxon>Stegomyia</taxon>
    </lineage>
</organism>
<dbReference type="InterPro" id="IPR019786">
    <property type="entry name" value="Zinc_finger_PHD-type_CS"/>
</dbReference>
<dbReference type="EnsemblMetazoa" id="AALFPA23_020254.R29891">
    <property type="protein sequence ID" value="AALFPA23_020254.P29891"/>
    <property type="gene ID" value="AALFPA23_020254"/>
</dbReference>
<dbReference type="InterPro" id="IPR013083">
    <property type="entry name" value="Znf_RING/FYVE/PHD"/>
</dbReference>
<dbReference type="InterPro" id="IPR005312">
    <property type="entry name" value="DUF1759"/>
</dbReference>
<dbReference type="PROSITE" id="PS50016">
    <property type="entry name" value="ZF_PHD_2"/>
    <property type="match status" value="1"/>
</dbReference>
<evidence type="ECO:0000256" key="1">
    <source>
        <dbReference type="ARBA" id="ARBA00022723"/>
    </source>
</evidence>
<evidence type="ECO:0000313" key="8">
    <source>
        <dbReference type="Proteomes" id="UP000069940"/>
    </source>
</evidence>
<proteinExistence type="predicted"/>
<dbReference type="InterPro" id="IPR013103">
    <property type="entry name" value="RVT_2"/>
</dbReference>
<protein>
    <recommendedName>
        <fullName evidence="6">PHD-type domain-containing protein</fullName>
    </recommendedName>
</protein>
<evidence type="ECO:0000313" key="7">
    <source>
        <dbReference type="EnsemblMetazoa" id="AALFPA23_020254.P29891"/>
    </source>
</evidence>
<dbReference type="SUPFAM" id="SSF57903">
    <property type="entry name" value="FYVE/PHD zinc finger"/>
    <property type="match status" value="1"/>
</dbReference>
<evidence type="ECO:0000259" key="6">
    <source>
        <dbReference type="PROSITE" id="PS50016"/>
    </source>
</evidence>
<dbReference type="PANTHER" id="PTHR47331:SF5">
    <property type="entry name" value="RIBONUCLEASE H"/>
    <property type="match status" value="1"/>
</dbReference>
<dbReference type="CDD" id="cd15522">
    <property type="entry name" value="PHD_TAF3"/>
    <property type="match status" value="1"/>
</dbReference>
<dbReference type="InterPro" id="IPR011011">
    <property type="entry name" value="Znf_FYVE_PHD"/>
</dbReference>
<evidence type="ECO:0000256" key="4">
    <source>
        <dbReference type="PROSITE-ProRule" id="PRU00146"/>
    </source>
</evidence>
<dbReference type="RefSeq" id="XP_062700537.1">
    <property type="nucleotide sequence ID" value="XM_062844553.1"/>
</dbReference>
<keyword evidence="1" id="KW-0479">Metal-binding</keyword>
<keyword evidence="2 4" id="KW-0863">Zinc-finger</keyword>
<feature type="domain" description="PHD-type" evidence="6">
    <location>
        <begin position="11"/>
        <end position="62"/>
    </location>
</feature>
<dbReference type="Gene3D" id="1.20.5.340">
    <property type="match status" value="1"/>
</dbReference>
<dbReference type="Pfam" id="PF00628">
    <property type="entry name" value="PHD"/>
    <property type="match status" value="1"/>
</dbReference>
<evidence type="ECO:0000256" key="2">
    <source>
        <dbReference type="ARBA" id="ARBA00022771"/>
    </source>
</evidence>
<evidence type="ECO:0000256" key="5">
    <source>
        <dbReference type="SAM" id="Coils"/>
    </source>
</evidence>
<dbReference type="InterPro" id="IPR019787">
    <property type="entry name" value="Znf_PHD-finger"/>
</dbReference>
<dbReference type="InterPro" id="IPR001965">
    <property type="entry name" value="Znf_PHD"/>
</dbReference>
<sequence length="1121" mass="129245">MQKNYFVTNKSGHCRLCDKPDEEGKFMVCCDECDRWFHLNCAGLSQPPKKSDRWICVKCSDMELMWKGRVSNISMLGDPNDDLKKSLCRPSLMELPYFDGSHKVWPRFKMTFDQTTRAGGFSDLENLTRLQKYLKGDALKSVSSLLIDPNNINAIMNRLENRFGRVEAVYTGLIRDIFQVKTPRYDNPQSIIDFVGAIGSLVTNMQSLNHPEYLNDQRLLRDLTSKLPENLRGRWIESLEDQKALATPQAPYVAPTISEFYDWLKPHENLATVLMSERNPRNERTNQINFHDKKNPSLKCIICRSAHKTSDCFKFKQMDVMKRRELAAKEKICYACCNSTTHVALNCKFSKPCKIDGCGRKHHALLHIKQGLSKGGKEETVNCHLRRKNKIFYEIIPVILKYQDKEIETFAFLDSGSSASLVQQDIVNELGIKGINSPMTLAWTNGKTIRENNSQEVQIEICGMKGRTYTLNNINTVEKLSLPYQSLDREELIHRYPYLSGIDIQGYYEAEPKLLLGQPHAFLMIGLEGRSRAFNKPIARRTKLGWVVHGQLNRHPKQKNINHIFMINDFEAKNTDEISMKGMMPNYFSTEGFGVKVPQEQLISKQEKAIETVKNNQQYNDKINMLEKQLMHIQENYKNETENSQNMKKQLTELRLSKSDVEKKAKDLQSQVISLQAAQDALQQEVADLRTRIPLESARIQMTELQKELEGMIHSLVGNLDRSVTREQQAIEDNRNLSNKISEVEKKITSIECELKAVQSLYNQEVKEPQIKLNKAKVACQKIDYRQTQQRFQKLEGEYRHESEKVLALHSQLEQEQNKKSSLLSELSLQSSEAAHLKDKETQLVKKVQQFQETKRKKNEEERTIFDVSEAYKDITGRADEILWEKPIDEELKPLADNHVFQLVERLDDLVPPKSKCVDGEPERMTERYFFCNLERSLYGFKRNPHRWNNQLKDLLLELGFTRSQHDYCLYTRITDRGGVYIIKYAENLLIIGDRMDLVRAIKLAPDGSGEGDQKLQLPDFGEVNNIFEDLKLVRPGTAFILFGDNRGCIAMITNTEIKRVKHIDVKHHFLRDHVAQGRLQIEAIGTANQIADTFTKPLEPGRFRELRTLLGLTDSGGVLE</sequence>
<dbReference type="Gene3D" id="3.30.40.10">
    <property type="entry name" value="Zinc/RING finger domain, C3HC4 (zinc finger)"/>
    <property type="match status" value="1"/>
</dbReference>
<dbReference type="Pfam" id="PF07727">
    <property type="entry name" value="RVT_2"/>
    <property type="match status" value="1"/>
</dbReference>
<keyword evidence="5" id="KW-0175">Coiled coil</keyword>
<dbReference type="CDD" id="cd09272">
    <property type="entry name" value="RNase_HI_RT_Ty1"/>
    <property type="match status" value="1"/>
</dbReference>
<reference evidence="8" key="1">
    <citation type="journal article" date="2015" name="Proc. Natl. Acad. Sci. U.S.A.">
        <title>Genome sequence of the Asian Tiger mosquito, Aedes albopictus, reveals insights into its biology, genetics, and evolution.</title>
        <authorList>
            <person name="Chen X.G."/>
            <person name="Jiang X."/>
            <person name="Gu J."/>
            <person name="Xu M."/>
            <person name="Wu Y."/>
            <person name="Deng Y."/>
            <person name="Zhang C."/>
            <person name="Bonizzoni M."/>
            <person name="Dermauw W."/>
            <person name="Vontas J."/>
            <person name="Armbruster P."/>
            <person name="Huang X."/>
            <person name="Yang Y."/>
            <person name="Zhang H."/>
            <person name="He W."/>
            <person name="Peng H."/>
            <person name="Liu Y."/>
            <person name="Wu K."/>
            <person name="Chen J."/>
            <person name="Lirakis M."/>
            <person name="Topalis P."/>
            <person name="Van Leeuwen T."/>
            <person name="Hall A.B."/>
            <person name="Jiang X."/>
            <person name="Thorpe C."/>
            <person name="Mueller R.L."/>
            <person name="Sun C."/>
            <person name="Waterhouse R.M."/>
            <person name="Yan G."/>
            <person name="Tu Z.J."/>
            <person name="Fang X."/>
            <person name="James A.A."/>
        </authorList>
    </citation>
    <scope>NUCLEOTIDE SEQUENCE [LARGE SCALE GENOMIC DNA]</scope>
    <source>
        <strain evidence="8">Foshan</strain>
    </source>
</reference>
<dbReference type="PROSITE" id="PS01359">
    <property type="entry name" value="ZF_PHD_1"/>
    <property type="match status" value="1"/>
</dbReference>
<dbReference type="GeneID" id="134284937"/>
<keyword evidence="8" id="KW-1185">Reference proteome</keyword>
<dbReference type="PANTHER" id="PTHR47331">
    <property type="entry name" value="PHD-TYPE DOMAIN-CONTAINING PROTEIN"/>
    <property type="match status" value="1"/>
</dbReference>
<evidence type="ECO:0000256" key="3">
    <source>
        <dbReference type="ARBA" id="ARBA00022833"/>
    </source>
</evidence>
<dbReference type="SMART" id="SM00249">
    <property type="entry name" value="PHD"/>
    <property type="match status" value="1"/>
</dbReference>
<name>A0ABM1ZNV2_AEDAL</name>
<dbReference type="Pfam" id="PF03564">
    <property type="entry name" value="DUF1759"/>
    <property type="match status" value="1"/>
</dbReference>
<reference evidence="7" key="2">
    <citation type="submission" date="2025-05" db="UniProtKB">
        <authorList>
            <consortium name="EnsemblMetazoa"/>
        </authorList>
    </citation>
    <scope>IDENTIFICATION</scope>
    <source>
        <strain evidence="7">Foshan</strain>
    </source>
</reference>
<feature type="coiled-coil region" evidence="5">
    <location>
        <begin position="609"/>
        <end position="761"/>
    </location>
</feature>
<keyword evidence="3" id="KW-0862">Zinc</keyword>
<dbReference type="Proteomes" id="UP000069940">
    <property type="component" value="Unassembled WGS sequence"/>
</dbReference>
<accession>A0ABM1ZNV2</accession>